<organism evidence="2 3">
    <name type="scientific">Tigriopus californicus</name>
    <name type="common">Marine copepod</name>
    <dbReference type="NCBI Taxonomy" id="6832"/>
    <lineage>
        <taxon>Eukaryota</taxon>
        <taxon>Metazoa</taxon>
        <taxon>Ecdysozoa</taxon>
        <taxon>Arthropoda</taxon>
        <taxon>Crustacea</taxon>
        <taxon>Multicrustacea</taxon>
        <taxon>Hexanauplia</taxon>
        <taxon>Copepoda</taxon>
        <taxon>Harpacticoida</taxon>
        <taxon>Harpacticidae</taxon>
        <taxon>Tigriopus</taxon>
    </lineage>
</organism>
<evidence type="ECO:0000256" key="1">
    <source>
        <dbReference type="SAM" id="SignalP"/>
    </source>
</evidence>
<accession>A0A553ND22</accession>
<feature type="signal peptide" evidence="1">
    <location>
        <begin position="1"/>
        <end position="34"/>
    </location>
</feature>
<evidence type="ECO:0008006" key="4">
    <source>
        <dbReference type="Google" id="ProtNLM"/>
    </source>
</evidence>
<reference evidence="2 3" key="1">
    <citation type="journal article" date="2018" name="Nat. Ecol. Evol.">
        <title>Genomic signatures of mitonuclear coevolution across populations of Tigriopus californicus.</title>
        <authorList>
            <person name="Barreto F.S."/>
            <person name="Watson E.T."/>
            <person name="Lima T.G."/>
            <person name="Willett C.S."/>
            <person name="Edmands S."/>
            <person name="Li W."/>
            <person name="Burton R.S."/>
        </authorList>
    </citation>
    <scope>NUCLEOTIDE SEQUENCE [LARGE SCALE GENOMIC DNA]</scope>
    <source>
        <strain evidence="2 3">San Diego</strain>
    </source>
</reference>
<protein>
    <recommendedName>
        <fullName evidence="4">TNFR-Cys domain-containing protein</fullName>
    </recommendedName>
</protein>
<keyword evidence="1" id="KW-0732">Signal</keyword>
<gene>
    <name evidence="2" type="ORF">TCAL_04639</name>
</gene>
<evidence type="ECO:0000313" key="3">
    <source>
        <dbReference type="Proteomes" id="UP000318571"/>
    </source>
</evidence>
<dbReference type="EMBL" id="VCGU01000458">
    <property type="protein sequence ID" value="TRY63346.1"/>
    <property type="molecule type" value="Genomic_DNA"/>
</dbReference>
<sequence>MGKWSQFGTLKGFHGSGVKFSLLELILVIHAVFASCRYGALKCDSDRSCWSGDANSTVPSNCKCCQGYPFVPGGECLRDCSANLDLYLMQLQRRLAAQHQPQCPQNGKTVNGFKQKAHRKIQLFSNAT</sequence>
<comment type="caution">
    <text evidence="2">The sequence shown here is derived from an EMBL/GenBank/DDBJ whole genome shotgun (WGS) entry which is preliminary data.</text>
</comment>
<feature type="chain" id="PRO_5022245999" description="TNFR-Cys domain-containing protein" evidence="1">
    <location>
        <begin position="35"/>
        <end position="128"/>
    </location>
</feature>
<evidence type="ECO:0000313" key="2">
    <source>
        <dbReference type="EMBL" id="TRY63346.1"/>
    </source>
</evidence>
<dbReference type="Proteomes" id="UP000318571">
    <property type="component" value="Chromosome 10"/>
</dbReference>
<dbReference type="AlphaFoldDB" id="A0A553ND22"/>
<keyword evidence="3" id="KW-1185">Reference proteome</keyword>
<name>A0A553ND22_TIGCA</name>
<proteinExistence type="predicted"/>